<accession>A0AAV8XHL7</accession>
<comment type="caution">
    <text evidence="7">The sequence shown here is derived from an EMBL/GenBank/DDBJ whole genome shotgun (WGS) entry which is preliminary data.</text>
</comment>
<evidence type="ECO:0000256" key="3">
    <source>
        <dbReference type="ARBA" id="ARBA00022670"/>
    </source>
</evidence>
<evidence type="ECO:0000256" key="6">
    <source>
        <dbReference type="ARBA" id="ARBA00023180"/>
    </source>
</evidence>
<dbReference type="GO" id="GO:0004185">
    <property type="term" value="F:serine-type carboxypeptidase activity"/>
    <property type="evidence" value="ECO:0007669"/>
    <property type="project" value="InterPro"/>
</dbReference>
<dbReference type="InterPro" id="IPR029058">
    <property type="entry name" value="AB_hydrolase_fold"/>
</dbReference>
<dbReference type="InterPro" id="IPR001563">
    <property type="entry name" value="Peptidase_S10"/>
</dbReference>
<name>A0AAV8XHL7_9CUCU</name>
<protein>
    <recommendedName>
        <fullName evidence="9">Serine carboxypeptidase</fullName>
    </recommendedName>
</protein>
<dbReference type="PANTHER" id="PTHR11802:SF3">
    <property type="entry name" value="RETINOID-INDUCIBLE SERINE CARBOXYPEPTIDASE"/>
    <property type="match status" value="1"/>
</dbReference>
<evidence type="ECO:0000256" key="5">
    <source>
        <dbReference type="ARBA" id="ARBA00022801"/>
    </source>
</evidence>
<dbReference type="Pfam" id="PF00450">
    <property type="entry name" value="Peptidase_S10"/>
    <property type="match status" value="1"/>
</dbReference>
<keyword evidence="3" id="KW-0645">Protease</keyword>
<evidence type="ECO:0000313" key="8">
    <source>
        <dbReference type="Proteomes" id="UP001162156"/>
    </source>
</evidence>
<keyword evidence="8" id="KW-1185">Reference proteome</keyword>
<proteinExistence type="inferred from homology"/>
<evidence type="ECO:0000256" key="4">
    <source>
        <dbReference type="ARBA" id="ARBA00022729"/>
    </source>
</evidence>
<dbReference type="SUPFAM" id="SSF53474">
    <property type="entry name" value="alpha/beta-Hydrolases"/>
    <property type="match status" value="1"/>
</dbReference>
<keyword evidence="6" id="KW-0325">Glycoprotein</keyword>
<evidence type="ECO:0000256" key="2">
    <source>
        <dbReference type="ARBA" id="ARBA00022645"/>
    </source>
</evidence>
<dbReference type="GO" id="GO:0006508">
    <property type="term" value="P:proteolysis"/>
    <property type="evidence" value="ECO:0007669"/>
    <property type="project" value="UniProtKB-KW"/>
</dbReference>
<dbReference type="Gene3D" id="3.40.50.1820">
    <property type="entry name" value="alpha/beta hydrolase"/>
    <property type="match status" value="1"/>
</dbReference>
<dbReference type="Proteomes" id="UP001162156">
    <property type="component" value="Unassembled WGS sequence"/>
</dbReference>
<evidence type="ECO:0008006" key="9">
    <source>
        <dbReference type="Google" id="ProtNLM"/>
    </source>
</evidence>
<keyword evidence="2" id="KW-0121">Carboxypeptidase</keyword>
<sequence>MAREGFGPTDQEWGYVTVRERAHMFWWLHYTTADVSKVTDRPLVIWLQGGPGSSSTGFGNFAELGPLDSDLNVRPTSWTNDVNVLFVDNPVGTGYSYVDSATALTTTNRQIAEDFLVLLKGFYDAVPIFKHIPLYIFCESYGGKNDR</sequence>
<dbReference type="PANTHER" id="PTHR11802">
    <property type="entry name" value="SERINE PROTEASE FAMILY S10 SERINE CARBOXYPEPTIDASE"/>
    <property type="match status" value="1"/>
</dbReference>
<evidence type="ECO:0000313" key="7">
    <source>
        <dbReference type="EMBL" id="KAJ8938320.1"/>
    </source>
</evidence>
<dbReference type="EMBL" id="JANEYF010003202">
    <property type="protein sequence ID" value="KAJ8938320.1"/>
    <property type="molecule type" value="Genomic_DNA"/>
</dbReference>
<evidence type="ECO:0000256" key="1">
    <source>
        <dbReference type="ARBA" id="ARBA00009431"/>
    </source>
</evidence>
<keyword evidence="4" id="KW-0732">Signal</keyword>
<reference evidence="7" key="1">
    <citation type="journal article" date="2023" name="Insect Mol. Biol.">
        <title>Genome sequencing provides insights into the evolution of gene families encoding plant cell wall-degrading enzymes in longhorned beetles.</title>
        <authorList>
            <person name="Shin N.R."/>
            <person name="Okamura Y."/>
            <person name="Kirsch R."/>
            <person name="Pauchet Y."/>
        </authorList>
    </citation>
    <scope>NUCLEOTIDE SEQUENCE</scope>
    <source>
        <strain evidence="7">RBIC_L_NR</strain>
    </source>
</reference>
<dbReference type="PRINTS" id="PR00724">
    <property type="entry name" value="CRBOXYPTASEC"/>
</dbReference>
<keyword evidence="5" id="KW-0378">Hydrolase</keyword>
<organism evidence="7 8">
    <name type="scientific">Rhamnusium bicolor</name>
    <dbReference type="NCBI Taxonomy" id="1586634"/>
    <lineage>
        <taxon>Eukaryota</taxon>
        <taxon>Metazoa</taxon>
        <taxon>Ecdysozoa</taxon>
        <taxon>Arthropoda</taxon>
        <taxon>Hexapoda</taxon>
        <taxon>Insecta</taxon>
        <taxon>Pterygota</taxon>
        <taxon>Neoptera</taxon>
        <taxon>Endopterygota</taxon>
        <taxon>Coleoptera</taxon>
        <taxon>Polyphaga</taxon>
        <taxon>Cucujiformia</taxon>
        <taxon>Chrysomeloidea</taxon>
        <taxon>Cerambycidae</taxon>
        <taxon>Lepturinae</taxon>
        <taxon>Rhagiini</taxon>
        <taxon>Rhamnusium</taxon>
    </lineage>
</organism>
<gene>
    <name evidence="7" type="ORF">NQ314_011532</name>
</gene>
<dbReference type="AlphaFoldDB" id="A0AAV8XHL7"/>
<comment type="similarity">
    <text evidence="1">Belongs to the peptidase S10 family.</text>
</comment>